<dbReference type="AlphaFoldDB" id="A0A1J3J8Y4"/>
<proteinExistence type="predicted"/>
<accession>A0A1J3J8Y4</accession>
<dbReference type="EMBL" id="GEVM01017558">
    <property type="protein sequence ID" value="JAU88380.1"/>
    <property type="molecule type" value="Transcribed_RNA"/>
</dbReference>
<organism evidence="1">
    <name type="scientific">Noccaea caerulescens</name>
    <name type="common">Alpine penny-cress</name>
    <name type="synonym">Thlaspi caerulescens</name>
    <dbReference type="NCBI Taxonomy" id="107243"/>
    <lineage>
        <taxon>Eukaryota</taxon>
        <taxon>Viridiplantae</taxon>
        <taxon>Streptophyta</taxon>
        <taxon>Embryophyta</taxon>
        <taxon>Tracheophyta</taxon>
        <taxon>Spermatophyta</taxon>
        <taxon>Magnoliopsida</taxon>
        <taxon>eudicotyledons</taxon>
        <taxon>Gunneridae</taxon>
        <taxon>Pentapetalae</taxon>
        <taxon>rosids</taxon>
        <taxon>malvids</taxon>
        <taxon>Brassicales</taxon>
        <taxon>Brassicaceae</taxon>
        <taxon>Coluteocarpeae</taxon>
        <taxon>Noccaea</taxon>
    </lineage>
</organism>
<sequence>MSGYVQHGGMRSYGADAERATAAAGSLQNLIEEWESGERGERCNKSKAGSVGIVVRDPLKPPPKTKLVEKNGKLELQEEETAV</sequence>
<dbReference type="GO" id="GO:0016853">
    <property type="term" value="F:isomerase activity"/>
    <property type="evidence" value="ECO:0007669"/>
    <property type="project" value="UniProtKB-KW"/>
</dbReference>
<dbReference type="PANTHER" id="PTHR47724:SF1">
    <property type="entry name" value="PEPTIDYL-PROLYL CIS-TRANS ISOMERASE CYP26-2, CHLOROPLASTIC"/>
    <property type="match status" value="1"/>
</dbReference>
<name>A0A1J3J8Y4_NOCCA</name>
<evidence type="ECO:0000313" key="1">
    <source>
        <dbReference type="EMBL" id="JAU88380.1"/>
    </source>
</evidence>
<keyword evidence="1" id="KW-0413">Isomerase</keyword>
<protein>
    <submittedName>
        <fullName evidence="1">Peptidyl-prolyl cis-trans isomerase CYP26-2, chloroplastic</fullName>
    </submittedName>
</protein>
<dbReference type="PANTHER" id="PTHR47724">
    <property type="entry name" value="PEPTIDYL-PROLYL CIS-TRANS ISOMERASE CYP26-2, CHLOROPLASTIC"/>
    <property type="match status" value="1"/>
</dbReference>
<dbReference type="InterPro" id="IPR044185">
    <property type="entry name" value="CYP26-2-like"/>
</dbReference>
<reference evidence="1" key="1">
    <citation type="submission" date="2016-07" db="EMBL/GenBank/DDBJ databases">
        <title>De novo transcriptome assembly of four accessions of the metal hyperaccumulator plant Noccaea caerulescens.</title>
        <authorList>
            <person name="Blande D."/>
            <person name="Halimaa P."/>
            <person name="Tervahauta A.I."/>
            <person name="Aarts M.G."/>
            <person name="Karenlampi S.O."/>
        </authorList>
    </citation>
    <scope>NUCLEOTIDE SEQUENCE</scope>
</reference>
<dbReference type="GO" id="GO:0009507">
    <property type="term" value="C:chloroplast"/>
    <property type="evidence" value="ECO:0007669"/>
    <property type="project" value="TreeGrafter"/>
</dbReference>
<gene>
    <name evidence="1" type="ORF">MP_TR22287_c0_g1_i1_g.64044</name>
</gene>